<dbReference type="AlphaFoldDB" id="A0A5C5RST0"/>
<proteinExistence type="predicted"/>
<feature type="transmembrane region" description="Helical" evidence="1">
    <location>
        <begin position="86"/>
        <end position="106"/>
    </location>
</feature>
<sequence>MDGWERIPSLEIAGGRPLEYGHGAQDTCRQPVLVGFEPVEPDPHALPTREVSAHTAWVSSSSRTRTFRPAIRLSLSAHTCPGSTPWGLLLDAIVVLVFFLAALRFLD</sequence>
<gene>
    <name evidence="2" type="ORF">FK530_22550</name>
</gene>
<dbReference type="EMBL" id="VIGX01000025">
    <property type="protein sequence ID" value="TWS25620.1"/>
    <property type="molecule type" value="Genomic_DNA"/>
</dbReference>
<keyword evidence="3" id="KW-1185">Reference proteome</keyword>
<keyword evidence="1" id="KW-0472">Membrane</keyword>
<protein>
    <submittedName>
        <fullName evidence="2">Uncharacterized protein</fullName>
    </submittedName>
</protein>
<name>A0A5C5RST0_9ACTN</name>
<keyword evidence="1" id="KW-0812">Transmembrane</keyword>
<reference evidence="2 3" key="1">
    <citation type="submission" date="2019-06" db="EMBL/GenBank/DDBJ databases">
        <title>Tsukamurella conjunctivitidis sp. nov., Tsukamurella assacharolytica sp. nov. and Tsukamurella sputae sp. nov. isolated from patients with conjunctivitis, bacteraemia (lymphoma) and respiratory infection (sputum) in Hong Kong.</title>
        <authorList>
            <person name="Teng J.L.L."/>
            <person name="Lee H.H."/>
            <person name="Fong J.Y.H."/>
            <person name="Fok K.M.N."/>
            <person name="Lau S.K.P."/>
            <person name="Woo P.C.Y."/>
        </authorList>
    </citation>
    <scope>NUCLEOTIDE SEQUENCE [LARGE SCALE GENOMIC DNA]</scope>
    <source>
        <strain evidence="2 3">HKU72</strain>
    </source>
</reference>
<accession>A0A5C5RST0</accession>
<comment type="caution">
    <text evidence="2">The sequence shown here is derived from an EMBL/GenBank/DDBJ whole genome shotgun (WGS) entry which is preliminary data.</text>
</comment>
<dbReference type="RefSeq" id="WP_146489208.1">
    <property type="nucleotide sequence ID" value="NZ_VIGX01000025.1"/>
</dbReference>
<keyword evidence="1" id="KW-1133">Transmembrane helix</keyword>
<evidence type="ECO:0000313" key="2">
    <source>
        <dbReference type="EMBL" id="TWS25620.1"/>
    </source>
</evidence>
<evidence type="ECO:0000256" key="1">
    <source>
        <dbReference type="SAM" id="Phobius"/>
    </source>
</evidence>
<organism evidence="2 3">
    <name type="scientific">Tsukamurella conjunctivitidis</name>
    <dbReference type="NCBI Taxonomy" id="2592068"/>
    <lineage>
        <taxon>Bacteria</taxon>
        <taxon>Bacillati</taxon>
        <taxon>Actinomycetota</taxon>
        <taxon>Actinomycetes</taxon>
        <taxon>Mycobacteriales</taxon>
        <taxon>Tsukamurellaceae</taxon>
        <taxon>Tsukamurella</taxon>
    </lineage>
</organism>
<dbReference type="Proteomes" id="UP000319375">
    <property type="component" value="Unassembled WGS sequence"/>
</dbReference>
<evidence type="ECO:0000313" key="3">
    <source>
        <dbReference type="Proteomes" id="UP000319375"/>
    </source>
</evidence>